<dbReference type="Gene3D" id="3.40.50.11380">
    <property type="match status" value="1"/>
</dbReference>
<comment type="caution">
    <text evidence="1">The sequence shown here is derived from an EMBL/GenBank/DDBJ whole genome shotgun (WGS) entry which is preliminary data.</text>
</comment>
<gene>
    <name evidence="1" type="ORF">QSG27_22865</name>
</gene>
<evidence type="ECO:0000313" key="2">
    <source>
        <dbReference type="Proteomes" id="UP001227317"/>
    </source>
</evidence>
<accession>A0ABU0WMV1</accession>
<dbReference type="EMBL" id="JAUJFI010000151">
    <property type="protein sequence ID" value="MDQ2105558.1"/>
    <property type="molecule type" value="Genomic_DNA"/>
</dbReference>
<dbReference type="PANTHER" id="PTHR44366:SF1">
    <property type="entry name" value="UDP-N-ACETYLGLUCOSAMINE--PEPTIDE N-ACETYLGLUCOSAMINYLTRANSFERASE 110 KDA SUBUNIT"/>
    <property type="match status" value="1"/>
</dbReference>
<dbReference type="InterPro" id="IPR037919">
    <property type="entry name" value="OGT"/>
</dbReference>
<keyword evidence="2" id="KW-1185">Reference proteome</keyword>
<feature type="non-terminal residue" evidence="1">
    <location>
        <position position="1"/>
    </location>
</feature>
<dbReference type="Gene3D" id="3.40.50.2000">
    <property type="entry name" value="Glycogen Phosphorylase B"/>
    <property type="match status" value="1"/>
</dbReference>
<protein>
    <submittedName>
        <fullName evidence="1">Glycosyltransferase</fullName>
    </submittedName>
</protein>
<dbReference type="Proteomes" id="UP001227317">
    <property type="component" value="Unassembled WGS sequence"/>
</dbReference>
<evidence type="ECO:0000313" key="1">
    <source>
        <dbReference type="EMBL" id="MDQ2105558.1"/>
    </source>
</evidence>
<name>A0ABU0WMV1_9PROT</name>
<proteinExistence type="predicted"/>
<organism evidence="1 2">
    <name type="scientific">Azospirillum isscasi</name>
    <dbReference type="NCBI Taxonomy" id="3053926"/>
    <lineage>
        <taxon>Bacteria</taxon>
        <taxon>Pseudomonadati</taxon>
        <taxon>Pseudomonadota</taxon>
        <taxon>Alphaproteobacteria</taxon>
        <taxon>Rhodospirillales</taxon>
        <taxon>Azospirillaceae</taxon>
        <taxon>Azospirillum</taxon>
    </lineage>
</organism>
<sequence>PELAVRSLADYEAAALRLARDPDERARLKARLAAERNRAPLFDTDRFARALERAYAAMWAIHAAGQPPRGFTVEDEG</sequence>
<reference evidence="1 2" key="1">
    <citation type="submission" date="2023-06" db="EMBL/GenBank/DDBJ databases">
        <title>Azospirillum isscasensis sp.nov, a bacterium isolated from rhizosphere soil of rice.</title>
        <authorList>
            <person name="Wang H."/>
        </authorList>
    </citation>
    <scope>NUCLEOTIDE SEQUENCE [LARGE SCALE GENOMIC DNA]</scope>
    <source>
        <strain evidence="1 2">C340-1</strain>
    </source>
</reference>
<dbReference type="PANTHER" id="PTHR44366">
    <property type="entry name" value="UDP-N-ACETYLGLUCOSAMINE--PEPTIDE N-ACETYLGLUCOSAMINYLTRANSFERASE 110 KDA SUBUNIT"/>
    <property type="match status" value="1"/>
</dbReference>